<protein>
    <submittedName>
        <fullName evidence="1">Uncharacterized protein</fullName>
    </submittedName>
</protein>
<dbReference type="GO" id="GO:0005216">
    <property type="term" value="F:monoatomic ion channel activity"/>
    <property type="evidence" value="ECO:0007669"/>
    <property type="project" value="InterPro"/>
</dbReference>
<dbReference type="Proteomes" id="UP000290289">
    <property type="component" value="Chromosome 7"/>
</dbReference>
<dbReference type="AlphaFoldDB" id="A0A498JEK9"/>
<dbReference type="PANTHER" id="PTHR35484:SF2">
    <property type="entry name" value="OUTER ENVELOPE PORE PROTEIN 37, CHLOROPLASTIC"/>
    <property type="match status" value="1"/>
</dbReference>
<evidence type="ECO:0000313" key="2">
    <source>
        <dbReference type="Proteomes" id="UP000290289"/>
    </source>
</evidence>
<accession>A0A498JEK9</accession>
<dbReference type="InterPro" id="IPR038951">
    <property type="entry name" value="OEP37-like"/>
</dbReference>
<dbReference type="EMBL" id="RDQH01000333">
    <property type="protein sequence ID" value="RXH94128.1"/>
    <property type="molecule type" value="Genomic_DNA"/>
</dbReference>
<name>A0A498JEK9_MALDO</name>
<gene>
    <name evidence="1" type="ORF">DVH24_016195</name>
</gene>
<sequence length="153" mass="17349">MGLVMSCCIKPEEPEGSRINEGYGLTEMGLKKPKEVASMKEWVPKEVWNDSSIFFHKVSCKLLDSLAKLKLSFNNNHKGKLFPPQLIFVSNNLSVHHNFEDQSTLLKGFVDVGPKLHLRTTHHRQSQEGETTKSKRKGRLLTITKAPAIAYFK</sequence>
<keyword evidence="2" id="KW-1185">Reference proteome</keyword>
<evidence type="ECO:0000313" key="1">
    <source>
        <dbReference type="EMBL" id="RXH94128.1"/>
    </source>
</evidence>
<reference evidence="1 2" key="1">
    <citation type="submission" date="2018-10" db="EMBL/GenBank/DDBJ databases">
        <title>A high-quality apple genome assembly.</title>
        <authorList>
            <person name="Hu J."/>
        </authorList>
    </citation>
    <scope>NUCLEOTIDE SEQUENCE [LARGE SCALE GENOMIC DNA]</scope>
    <source>
        <strain evidence="2">cv. HFTH1</strain>
        <tissue evidence="1">Young leaf</tissue>
    </source>
</reference>
<proteinExistence type="predicted"/>
<dbReference type="GO" id="GO:0006812">
    <property type="term" value="P:monoatomic cation transport"/>
    <property type="evidence" value="ECO:0007669"/>
    <property type="project" value="InterPro"/>
</dbReference>
<dbReference type="STRING" id="3750.A0A498JEK9"/>
<comment type="caution">
    <text evidence="1">The sequence shown here is derived from an EMBL/GenBank/DDBJ whole genome shotgun (WGS) entry which is preliminary data.</text>
</comment>
<dbReference type="GO" id="GO:0009707">
    <property type="term" value="C:chloroplast outer membrane"/>
    <property type="evidence" value="ECO:0007669"/>
    <property type="project" value="TreeGrafter"/>
</dbReference>
<dbReference type="PANTHER" id="PTHR35484">
    <property type="entry name" value="OUTER ENVELOPE PORE PROTEIN 37, CHLOROPLASTIC"/>
    <property type="match status" value="1"/>
</dbReference>
<organism evidence="1 2">
    <name type="scientific">Malus domestica</name>
    <name type="common">Apple</name>
    <name type="synonym">Pyrus malus</name>
    <dbReference type="NCBI Taxonomy" id="3750"/>
    <lineage>
        <taxon>Eukaryota</taxon>
        <taxon>Viridiplantae</taxon>
        <taxon>Streptophyta</taxon>
        <taxon>Embryophyta</taxon>
        <taxon>Tracheophyta</taxon>
        <taxon>Spermatophyta</taxon>
        <taxon>Magnoliopsida</taxon>
        <taxon>eudicotyledons</taxon>
        <taxon>Gunneridae</taxon>
        <taxon>Pentapetalae</taxon>
        <taxon>rosids</taxon>
        <taxon>fabids</taxon>
        <taxon>Rosales</taxon>
        <taxon>Rosaceae</taxon>
        <taxon>Amygdaloideae</taxon>
        <taxon>Maleae</taxon>
        <taxon>Malus</taxon>
    </lineage>
</organism>